<comment type="caution">
    <text evidence="22">The sequence shown here is derived from an EMBL/GenBank/DDBJ whole genome shotgun (WGS) entry which is preliminary data.</text>
</comment>
<dbReference type="EMBL" id="AAHPVZ010000130">
    <property type="protein sequence ID" value="EBZ0401836.1"/>
    <property type="molecule type" value="Genomic_DNA"/>
</dbReference>
<evidence type="ECO:0000313" key="4">
    <source>
        <dbReference type="EMBL" id="EBX5014337.1"/>
    </source>
</evidence>
<organism evidence="22 23">
    <name type="scientific">Salmonella anatum</name>
    <dbReference type="NCBI Taxonomy" id="58712"/>
    <lineage>
        <taxon>Bacteria</taxon>
        <taxon>Pseudomonadati</taxon>
        <taxon>Pseudomonadota</taxon>
        <taxon>Gammaproteobacteria</taxon>
        <taxon>Enterobacterales</taxon>
        <taxon>Enterobacteriaceae</taxon>
        <taxon>Salmonella</taxon>
    </lineage>
</organism>
<dbReference type="EMBL" id="AAHFTY010000001">
    <property type="protein sequence ID" value="EBV6099668.1"/>
    <property type="molecule type" value="Genomic_DNA"/>
</dbReference>
<sequence length="62" mass="7130">MSLHHDLSQHSILEQIIIQADKILRQSMSDKECDRYLELTLEPLRSNDGQDVRHEAVVCASL</sequence>
<reference evidence="22 23" key="8">
    <citation type="journal article" date="2019" name="Appl. Environ. Microbiol.">
        <title>Clinically Unreported Salmonellosis Outbreak Detected via Comparative Genomic Analysis of Municipal Wastewater Salmonella Isolates.</title>
        <authorList>
            <person name="Diemert S."/>
            <person name="Yan T."/>
        </authorList>
    </citation>
    <scope>NUCLEOTIDE SEQUENCE [LARGE SCALE GENOMIC DNA]</scope>
    <source>
        <strain evidence="22 23">HIY0183</strain>
    </source>
</reference>
<evidence type="ECO:0000313" key="13">
    <source>
        <dbReference type="EMBL" id="ECT3925357.1"/>
    </source>
</evidence>
<dbReference type="EMBL" id="AAKQAO010000005">
    <property type="protein sequence ID" value="ECU4734755.1"/>
    <property type="molecule type" value="Genomic_DNA"/>
</dbReference>
<dbReference type="Proteomes" id="UP000319232">
    <property type="component" value="Unassembled WGS sequence"/>
</dbReference>
<evidence type="ECO:0000313" key="14">
    <source>
        <dbReference type="EMBL" id="ECU1189586.1"/>
    </source>
</evidence>
<reference evidence="19" key="1">
    <citation type="journal article" date="2018" name="Genome Biol.">
        <title>SKESA: strategic k-mer extension for scrupulous assemblies.</title>
        <authorList>
            <person name="Souvorov A."/>
            <person name="Agarwala R."/>
            <person name="Lipman D.J."/>
        </authorList>
    </citation>
    <scope>NUCLEOTIDE SEQUENCE</scope>
    <source>
        <strain evidence="21">CDC B1487</strain>
        <strain evidence="20">M131</strain>
        <strain evidence="19">Salmonella enterica</strain>
    </source>
</reference>
<accession>A0A2T8M914</accession>
<dbReference type="EMBL" id="DAATFV010000006">
    <property type="protein sequence ID" value="HAE8373390.1"/>
    <property type="molecule type" value="Genomic_DNA"/>
</dbReference>
<evidence type="ECO:0000313" key="1">
    <source>
        <dbReference type="EMBL" id="EBL4823985.1"/>
    </source>
</evidence>
<dbReference type="EMBL" id="AAKRBH010000002">
    <property type="protein sequence ID" value="ECU7854724.1"/>
    <property type="molecule type" value="Genomic_DNA"/>
</dbReference>
<dbReference type="EMBL" id="AAFZFQ010000014">
    <property type="protein sequence ID" value="EBL4823985.1"/>
    <property type="molecule type" value="Genomic_DNA"/>
</dbReference>
<evidence type="ECO:0000313" key="16">
    <source>
        <dbReference type="EMBL" id="ECU7854724.1"/>
    </source>
</evidence>
<dbReference type="EMBL" id="AAKLVW010000070">
    <property type="protein sequence ID" value="ECT1479885.1"/>
    <property type="molecule type" value="Genomic_DNA"/>
</dbReference>
<dbReference type="EMBL" id="AAHFSU010000005">
    <property type="protein sequence ID" value="EBV5959217.1"/>
    <property type="molecule type" value="Genomic_DNA"/>
</dbReference>
<dbReference type="EMBL" id="AAKSWZ010000056">
    <property type="protein sequence ID" value="ECV0506416.1"/>
    <property type="molecule type" value="Genomic_DNA"/>
</dbReference>
<evidence type="ECO:0000313" key="10">
    <source>
        <dbReference type="EMBL" id="ECS2824610.1"/>
    </source>
</evidence>
<protein>
    <submittedName>
        <fullName evidence="22">Uncharacterized protein</fullName>
    </submittedName>
</protein>
<reference evidence="4" key="2">
    <citation type="submission" date="2018-07" db="EMBL/GenBank/DDBJ databases">
        <authorList>
            <person name="Ashton P.M."/>
            <person name="Dallman T."/>
            <person name="Nair S."/>
            <person name="De Pinna E."/>
            <person name="Peters T."/>
            <person name="Grant K."/>
        </authorList>
    </citation>
    <scope>NUCLEOTIDE SEQUENCE</scope>
    <source>
        <strain evidence="4">373208</strain>
        <strain evidence="6">579117</strain>
        <strain evidence="7">623198</strain>
    </source>
</reference>
<dbReference type="EMBL" id="DAAGON010000001">
    <property type="protein sequence ID" value="HAB3940408.1"/>
    <property type="molecule type" value="Genomic_DNA"/>
</dbReference>
<dbReference type="EMBL" id="AAKOYA010000055">
    <property type="protein sequence ID" value="ECU1189586.1"/>
    <property type="molecule type" value="Genomic_DNA"/>
</dbReference>
<evidence type="ECO:0000313" key="18">
    <source>
        <dbReference type="EMBL" id="ECV0506416.1"/>
    </source>
</evidence>
<dbReference type="EMBL" id="AAHZBB010000020">
    <property type="protein sequence ID" value="ECB8976536.1"/>
    <property type="molecule type" value="Genomic_DNA"/>
</dbReference>
<dbReference type="EMBL" id="AAHUUN010000001">
    <property type="protein sequence ID" value="ECA5737786.1"/>
    <property type="molecule type" value="Genomic_DNA"/>
</dbReference>
<evidence type="ECO:0000313" key="2">
    <source>
        <dbReference type="EMBL" id="EBV5959217.1"/>
    </source>
</evidence>
<reference evidence="16" key="5">
    <citation type="submission" date="2018-07" db="EMBL/GenBank/DDBJ databases">
        <authorList>
            <consortium name="Veterinary Laboratory Investigation and Response Network"/>
        </authorList>
    </citation>
    <scope>NUCLEOTIDE SEQUENCE</scope>
    <source>
        <strain evidence="16">V-CLASP-D-45</strain>
    </source>
</reference>
<dbReference type="EMBL" id="AAKKDH010000008">
    <property type="protein sequence ID" value="ECS6136105.1"/>
    <property type="molecule type" value="Genomic_DNA"/>
</dbReference>
<evidence type="ECO:0000313" key="23">
    <source>
        <dbReference type="Proteomes" id="UP000319232"/>
    </source>
</evidence>
<evidence type="ECO:0000313" key="9">
    <source>
        <dbReference type="EMBL" id="ECS2639684.1"/>
    </source>
</evidence>
<evidence type="ECO:0000313" key="22">
    <source>
        <dbReference type="EMBL" id="TRG47913.1"/>
    </source>
</evidence>
<dbReference type="EMBL" id="AAHLLN010000001">
    <property type="protein sequence ID" value="EBX5014337.1"/>
    <property type="molecule type" value="Genomic_DNA"/>
</dbReference>
<evidence type="ECO:0000313" key="15">
    <source>
        <dbReference type="EMBL" id="ECU4734755.1"/>
    </source>
</evidence>
<dbReference type="EMBL" id="AAKJCB010000001">
    <property type="protein sequence ID" value="ECS2824610.1"/>
    <property type="molecule type" value="Genomic_DNA"/>
</dbReference>
<evidence type="ECO:0000313" key="5">
    <source>
        <dbReference type="EMBL" id="EBZ0401836.1"/>
    </source>
</evidence>
<dbReference type="AlphaFoldDB" id="A0A2T8M914"/>
<evidence type="ECO:0000313" key="19">
    <source>
        <dbReference type="EMBL" id="HAB3940408.1"/>
    </source>
</evidence>
<evidence type="ECO:0000313" key="7">
    <source>
        <dbReference type="EMBL" id="ECA9356635.1"/>
    </source>
</evidence>
<evidence type="ECO:0000313" key="8">
    <source>
        <dbReference type="EMBL" id="ECB8976536.1"/>
    </source>
</evidence>
<evidence type="ECO:0000313" key="12">
    <source>
        <dbReference type="EMBL" id="ECT1479885.1"/>
    </source>
</evidence>
<dbReference type="EMBL" id="AAKSYA010000045">
    <property type="protein sequence ID" value="ECV0341106.1"/>
    <property type="molecule type" value="Genomic_DNA"/>
</dbReference>
<dbReference type="EMBL" id="AAHVYN010000008">
    <property type="protein sequence ID" value="ECA9356635.1"/>
    <property type="molecule type" value="Genomic_DNA"/>
</dbReference>
<dbReference type="EMBL" id="DAASBR010000011">
    <property type="protein sequence ID" value="HAE4848432.1"/>
    <property type="molecule type" value="Genomic_DNA"/>
</dbReference>
<evidence type="ECO:0000313" key="6">
    <source>
        <dbReference type="EMBL" id="ECA5737786.1"/>
    </source>
</evidence>
<evidence type="ECO:0000313" key="17">
    <source>
        <dbReference type="EMBL" id="ECV0341106.1"/>
    </source>
</evidence>
<name>A0A2T8M914_SALAN</name>
<dbReference type="EMBL" id="AAKJAJ010000018">
    <property type="protein sequence ID" value="ECS2639684.1"/>
    <property type="molecule type" value="Genomic_DNA"/>
</dbReference>
<reference evidence="20" key="3">
    <citation type="submission" date="2018-07" db="EMBL/GenBank/DDBJ databases">
        <authorList>
            <consortium name="NCBI Pathogen Detection Project"/>
        </authorList>
    </citation>
    <scope>NUCLEOTIDE SEQUENCE</scope>
    <source>
        <strain evidence="21">CDC B1487</strain>
        <strain evidence="20">M131</strain>
        <strain evidence="19">Salmonella enterica</strain>
    </source>
</reference>
<evidence type="ECO:0000313" key="3">
    <source>
        <dbReference type="EMBL" id="EBV6099668.1"/>
    </source>
</evidence>
<reference evidence="10" key="6">
    <citation type="submission" date="2018-07" db="EMBL/GenBank/DDBJ databases">
        <authorList>
            <consortium name="PulseNet: The National Subtyping Network for Foodborne Disease Surveillance"/>
            <person name="Tarr C.L."/>
            <person name="Trees E."/>
            <person name="Katz L.S."/>
            <person name="Carleton-Romer H.A."/>
            <person name="Stroika S."/>
            <person name="Kucerova Z."/>
            <person name="Roache K.F."/>
            <person name="Sabol A.L."/>
            <person name="Besser J."/>
            <person name="Gerner-Smidt P."/>
        </authorList>
    </citation>
    <scope>NUCLEOTIDE SEQUENCE</scope>
    <source>
        <strain evidence="10">PNUSAS001766</strain>
    </source>
</reference>
<dbReference type="EMBL" id="AAKMPV010000027">
    <property type="protein sequence ID" value="ECT3925357.1"/>
    <property type="molecule type" value="Genomic_DNA"/>
</dbReference>
<reference evidence="2" key="7">
    <citation type="submission" date="2018-07" db="EMBL/GenBank/DDBJ databases">
        <authorList>
            <consortium name="GenomeTrakr network: Whole genome sequencing for foodborne pathogen traceback"/>
        </authorList>
    </citation>
    <scope>NUCLEOTIDE SEQUENCE</scope>
    <source>
        <strain evidence="3">AZ-TG74568</strain>
        <strain evidence="2">AZ-TG74784</strain>
        <strain evidence="14">FSIS11808940</strain>
        <strain evidence="8">FSIS11919908</strain>
        <strain evidence="11">FSIS1609251</strain>
        <strain evidence="17">FSIS21822075</strain>
        <strain evidence="15">HIY0183</strain>
    </source>
</reference>
<dbReference type="EMBL" id="VCUW02000008">
    <property type="protein sequence ID" value="TRG47913.1"/>
    <property type="molecule type" value="Genomic_DNA"/>
</dbReference>
<reference evidence="9" key="4">
    <citation type="submission" date="2018-07" db="EMBL/GenBank/DDBJ databases">
        <authorList>
            <consortium name="NARMS: The National Antimicrobial Resistance Monitoring System"/>
        </authorList>
    </citation>
    <scope>NUCLEOTIDE SEQUENCE</scope>
    <source>
        <strain evidence="12">FSIS11811949</strain>
        <strain evidence="18">FSIS11813686</strain>
        <strain evidence="5">FSIS11813694</strain>
        <strain evidence="13">FSIS11813894</strain>
        <strain evidence="1">FSIS11921149</strain>
        <strain evidence="9">FSIS1605746</strain>
    </source>
</reference>
<proteinExistence type="predicted"/>
<evidence type="ECO:0000313" key="20">
    <source>
        <dbReference type="EMBL" id="HAE4848432.1"/>
    </source>
</evidence>
<evidence type="ECO:0000313" key="11">
    <source>
        <dbReference type="EMBL" id="ECS6136105.1"/>
    </source>
</evidence>
<evidence type="ECO:0000313" key="21">
    <source>
        <dbReference type="EMBL" id="HAE8373390.1"/>
    </source>
</evidence>
<gene>
    <name evidence="10" type="ORF">A2O73_00540</name>
    <name evidence="9" type="ORF">AZF31_20470</name>
    <name evidence="16" type="ORF">BEU90_08910</name>
    <name evidence="11" type="ORF">BUM38_14115</name>
    <name evidence="18" type="ORF">D3F51_21885</name>
    <name evidence="17" type="ORF">D3T63_21755</name>
    <name evidence="13" type="ORF">D4T67_15565</name>
    <name evidence="5" type="ORF">D6A11_22450</name>
    <name evidence="14" type="ORF">DNB52_22765</name>
    <name evidence="4" type="ORF">DSF50_03175</name>
    <name evidence="12" type="ORF">DUZ69_22175</name>
    <name evidence="6" type="ORF">EL818_01160</name>
    <name evidence="7" type="ORF">ET894_16600</name>
    <name evidence="15" type="ORF">EVA07_07055</name>
    <name evidence="8" type="ORF">FAC46_20065</name>
    <name evidence="1" type="ORF">FFW56_14955</name>
    <name evidence="22" type="ORF">FG704_014645</name>
    <name evidence="20" type="ORF">G4D51_001977</name>
    <name evidence="19" type="ORF">GB592_04775</name>
    <name evidence="21" type="ORF">GNC26_001960</name>
    <name evidence="3" type="ORF">OB37_03865</name>
    <name evidence="2" type="ORF">SQ33_13745</name>
</gene>